<reference evidence="2 3" key="1">
    <citation type="submission" date="2024-02" db="EMBL/GenBank/DDBJ databases">
        <title>STSV induces naive adaptation in Sulfolobus.</title>
        <authorList>
            <person name="Xiang X."/>
            <person name="Song M."/>
        </authorList>
    </citation>
    <scope>NUCLEOTIDE SEQUENCE [LARGE SCALE GENOMIC DNA]</scope>
    <source>
        <strain evidence="2 3">RT2</strain>
    </source>
</reference>
<dbReference type="GeneID" id="89337662"/>
<evidence type="ECO:0000313" key="2">
    <source>
        <dbReference type="EMBL" id="WWQ60302.1"/>
    </source>
</evidence>
<name>A0AAX4L099_9CREN</name>
<gene>
    <name evidence="2" type="ORF">V6M85_12795</name>
</gene>
<dbReference type="AlphaFoldDB" id="A0AAX4L099"/>
<keyword evidence="3" id="KW-1185">Reference proteome</keyword>
<protein>
    <submittedName>
        <fullName evidence="2">Integrase</fullName>
    </submittedName>
</protein>
<evidence type="ECO:0000313" key="3">
    <source>
        <dbReference type="Proteomes" id="UP001432202"/>
    </source>
</evidence>
<feature type="domain" description="ORF D-335-like" evidence="1">
    <location>
        <begin position="7"/>
        <end position="53"/>
    </location>
</feature>
<sequence length="56" mass="6755">MTEKKTRYKYGDIIIRERKGRYYVYKLETINGKVKERYIGPLDDVVETYEKFRSGG</sequence>
<accession>A0AAX4L099</accession>
<dbReference type="InterPro" id="IPR012922">
    <property type="entry name" value="ORF_D-335"/>
</dbReference>
<dbReference type="Pfam" id="PF07935">
    <property type="entry name" value="SSV1_ORF_D-335"/>
    <property type="match status" value="1"/>
</dbReference>
<dbReference type="Proteomes" id="UP001432202">
    <property type="component" value="Chromosome"/>
</dbReference>
<dbReference type="RefSeq" id="WP_338600855.1">
    <property type="nucleotide sequence ID" value="NZ_CP146016.1"/>
</dbReference>
<dbReference type="EMBL" id="CP146016">
    <property type="protein sequence ID" value="WWQ60302.1"/>
    <property type="molecule type" value="Genomic_DNA"/>
</dbReference>
<proteinExistence type="predicted"/>
<evidence type="ECO:0000259" key="1">
    <source>
        <dbReference type="Pfam" id="PF07935"/>
    </source>
</evidence>
<organism evidence="2 3">
    <name type="scientific">Sulfolobus tengchongensis</name>
    <dbReference type="NCBI Taxonomy" id="207809"/>
    <lineage>
        <taxon>Archaea</taxon>
        <taxon>Thermoproteota</taxon>
        <taxon>Thermoprotei</taxon>
        <taxon>Sulfolobales</taxon>
        <taxon>Sulfolobaceae</taxon>
        <taxon>Sulfolobus</taxon>
    </lineage>
</organism>